<dbReference type="Pfam" id="PF04932">
    <property type="entry name" value="Wzy_C"/>
    <property type="match status" value="1"/>
</dbReference>
<accession>A0A3B0TXH6</accession>
<feature type="transmembrane region" description="Helical" evidence="5">
    <location>
        <begin position="80"/>
        <end position="97"/>
    </location>
</feature>
<feature type="transmembrane region" description="Helical" evidence="5">
    <location>
        <begin position="6"/>
        <end position="26"/>
    </location>
</feature>
<feature type="transmembrane region" description="Helical" evidence="5">
    <location>
        <begin position="33"/>
        <end position="60"/>
    </location>
</feature>
<dbReference type="GO" id="GO:0016020">
    <property type="term" value="C:membrane"/>
    <property type="evidence" value="ECO:0007669"/>
    <property type="project" value="UniProtKB-SubCell"/>
</dbReference>
<evidence type="ECO:0000256" key="1">
    <source>
        <dbReference type="ARBA" id="ARBA00004141"/>
    </source>
</evidence>
<dbReference type="InterPro" id="IPR051533">
    <property type="entry name" value="WaaL-like"/>
</dbReference>
<dbReference type="PANTHER" id="PTHR37422:SF13">
    <property type="entry name" value="LIPOPOLYSACCHARIDE BIOSYNTHESIS PROTEIN PA4999-RELATED"/>
    <property type="match status" value="1"/>
</dbReference>
<name>A0A3B0TXH6_9ZZZZ</name>
<evidence type="ECO:0000259" key="6">
    <source>
        <dbReference type="Pfam" id="PF04932"/>
    </source>
</evidence>
<feature type="transmembrane region" description="Helical" evidence="5">
    <location>
        <begin position="260"/>
        <end position="276"/>
    </location>
</feature>
<comment type="subcellular location">
    <subcellularLocation>
        <location evidence="1">Membrane</location>
        <topology evidence="1">Multi-pass membrane protein</topology>
    </subcellularLocation>
</comment>
<feature type="transmembrane region" description="Helical" evidence="5">
    <location>
        <begin position="210"/>
        <end position="229"/>
    </location>
</feature>
<gene>
    <name evidence="7" type="ORF">MNBD_BACTEROID01-1571</name>
</gene>
<proteinExistence type="predicted"/>
<organism evidence="7">
    <name type="scientific">hydrothermal vent metagenome</name>
    <dbReference type="NCBI Taxonomy" id="652676"/>
    <lineage>
        <taxon>unclassified sequences</taxon>
        <taxon>metagenomes</taxon>
        <taxon>ecological metagenomes</taxon>
    </lineage>
</organism>
<feature type="domain" description="O-antigen ligase-related" evidence="6">
    <location>
        <begin position="243"/>
        <end position="405"/>
    </location>
</feature>
<protein>
    <submittedName>
        <fullName evidence="7">O-antigen polymerase</fullName>
    </submittedName>
</protein>
<feature type="transmembrane region" description="Helical" evidence="5">
    <location>
        <begin position="236"/>
        <end position="254"/>
    </location>
</feature>
<feature type="transmembrane region" description="Helical" evidence="5">
    <location>
        <begin position="456"/>
        <end position="474"/>
    </location>
</feature>
<reference evidence="7" key="1">
    <citation type="submission" date="2018-06" db="EMBL/GenBank/DDBJ databases">
        <authorList>
            <person name="Zhirakovskaya E."/>
        </authorList>
    </citation>
    <scope>NUCLEOTIDE SEQUENCE</scope>
</reference>
<evidence type="ECO:0000256" key="3">
    <source>
        <dbReference type="ARBA" id="ARBA00022989"/>
    </source>
</evidence>
<keyword evidence="3 5" id="KW-1133">Transmembrane helix</keyword>
<keyword evidence="2 5" id="KW-0812">Transmembrane</keyword>
<dbReference type="EMBL" id="UOEP01000130">
    <property type="protein sequence ID" value="VAW20883.1"/>
    <property type="molecule type" value="Genomic_DNA"/>
</dbReference>
<dbReference type="PANTHER" id="PTHR37422">
    <property type="entry name" value="TEICHURONIC ACID BIOSYNTHESIS PROTEIN TUAE"/>
    <property type="match status" value="1"/>
</dbReference>
<feature type="transmembrane region" description="Helical" evidence="5">
    <location>
        <begin position="283"/>
        <end position="305"/>
    </location>
</feature>
<feature type="transmembrane region" description="Helical" evidence="5">
    <location>
        <begin position="397"/>
        <end position="415"/>
    </location>
</feature>
<keyword evidence="4 5" id="KW-0472">Membrane</keyword>
<dbReference type="AlphaFoldDB" id="A0A3B0TXH6"/>
<feature type="transmembrane region" description="Helical" evidence="5">
    <location>
        <begin position="427"/>
        <end position="444"/>
    </location>
</feature>
<evidence type="ECO:0000256" key="4">
    <source>
        <dbReference type="ARBA" id="ARBA00023136"/>
    </source>
</evidence>
<dbReference type="InterPro" id="IPR007016">
    <property type="entry name" value="O-antigen_ligase-rel_domated"/>
</dbReference>
<evidence type="ECO:0000256" key="5">
    <source>
        <dbReference type="SAM" id="Phobius"/>
    </source>
</evidence>
<feature type="transmembrane region" description="Helical" evidence="5">
    <location>
        <begin position="169"/>
        <end position="190"/>
    </location>
</feature>
<feature type="transmembrane region" description="Helical" evidence="5">
    <location>
        <begin position="139"/>
        <end position="157"/>
    </location>
</feature>
<feature type="transmembrane region" description="Helical" evidence="5">
    <location>
        <begin position="109"/>
        <end position="127"/>
    </location>
</feature>
<evidence type="ECO:0000256" key="2">
    <source>
        <dbReference type="ARBA" id="ARBA00022692"/>
    </source>
</evidence>
<evidence type="ECO:0000313" key="7">
    <source>
        <dbReference type="EMBL" id="VAW20883.1"/>
    </source>
</evidence>
<sequence length="487" mass="55063">MLKSASIKLTLFYTVSILFILLNAYFIAKKDSLIINFLPVAFTIILLAVFSVEKLIYLAILFTPLSVPLRNLMPGLPFDMYLPTEPLLFGILLIFLLKVAAERGFDKKILTHPVSIVIFINLAWIFITSMTSTMPVVSFKFLLSRVWFVVGLYLLVIKILKKKDNYEQFIWMYVLPLLVVITYAISRHIGYGLWHKDAAHFVVNPFYNDHTSYGAILAMYIPFLLGMSFGGNRNKTLKLVSLLVLLILFVAVVLSYSRAAWVSMVAGLMVWGIIKLKIRFRTLFATVVTLLAFFFVFENQLVMYLERNSKESSANMMEHISSISNITTDASNLERINRWNCAIRMFRVKPLFGYGPGTYMFKYGPFQINNERTIISTNAGDGGNAHSEYLGPLAESGVLGMLTFLLLIAVVIYTGINTYTRTEDKRLKTIVLAALIGLITYYIHGLMNNFLDTDKASVPFWGFTAIIVAIDLKLKSHSAKDKKAGLN</sequence>